<organism evidence="7 8">
    <name type="scientific">Streptomyces lonegramiae</name>
    <dbReference type="NCBI Taxonomy" id="3075524"/>
    <lineage>
        <taxon>Bacteria</taxon>
        <taxon>Bacillati</taxon>
        <taxon>Actinomycetota</taxon>
        <taxon>Actinomycetes</taxon>
        <taxon>Kitasatosporales</taxon>
        <taxon>Streptomycetaceae</taxon>
        <taxon>Streptomyces</taxon>
    </lineage>
</organism>
<evidence type="ECO:0000256" key="5">
    <source>
        <dbReference type="SAM" id="MobiDB-lite"/>
    </source>
</evidence>
<evidence type="ECO:0000313" key="7">
    <source>
        <dbReference type="EMBL" id="MDT0551402.1"/>
    </source>
</evidence>
<feature type="non-terminal residue" evidence="7">
    <location>
        <position position="103"/>
    </location>
</feature>
<dbReference type="Proteomes" id="UP001180754">
    <property type="component" value="Unassembled WGS sequence"/>
</dbReference>
<dbReference type="Gene3D" id="1.10.3720.10">
    <property type="entry name" value="MetI-like"/>
    <property type="match status" value="1"/>
</dbReference>
<feature type="region of interest" description="Disordered" evidence="5">
    <location>
        <begin position="1"/>
        <end position="25"/>
    </location>
</feature>
<comment type="subcellular location">
    <subcellularLocation>
        <location evidence="1">Membrane</location>
        <topology evidence="1">Multi-pass membrane protein</topology>
    </subcellularLocation>
</comment>
<evidence type="ECO:0000256" key="1">
    <source>
        <dbReference type="ARBA" id="ARBA00004141"/>
    </source>
</evidence>
<dbReference type="EMBL" id="JAVRFD010001055">
    <property type="protein sequence ID" value="MDT0551402.1"/>
    <property type="molecule type" value="Genomic_DNA"/>
</dbReference>
<name>A0ABU2Y104_9ACTN</name>
<comment type="caution">
    <text evidence="7">The sequence shown here is derived from an EMBL/GenBank/DDBJ whole genome shotgun (WGS) entry which is preliminary data.</text>
</comment>
<evidence type="ECO:0000256" key="4">
    <source>
        <dbReference type="ARBA" id="ARBA00023136"/>
    </source>
</evidence>
<evidence type="ECO:0000256" key="3">
    <source>
        <dbReference type="ARBA" id="ARBA00022989"/>
    </source>
</evidence>
<protein>
    <submittedName>
        <fullName evidence="7">Carbohydrate ABC transporter permease</fullName>
    </submittedName>
</protein>
<reference evidence="7" key="1">
    <citation type="submission" date="2024-05" db="EMBL/GenBank/DDBJ databases">
        <title>30 novel species of actinomycetes from the DSMZ collection.</title>
        <authorList>
            <person name="Nouioui I."/>
        </authorList>
    </citation>
    <scope>NUCLEOTIDE SEQUENCE</scope>
    <source>
        <strain evidence="7">DSM 41529</strain>
    </source>
</reference>
<accession>A0ABU2Y104</accession>
<sequence length="103" mass="11512">MTQTAPPPVQQPAALTKRPADAPAERSVRTLVSPLALARRRGKATYWSVFALVTVVFVLAFLFPVYWMVTGAMKPPEEVVRTPPTLVPEQWRVTGYTDAWDLM</sequence>
<keyword evidence="3 6" id="KW-1133">Transmembrane helix</keyword>
<evidence type="ECO:0000256" key="6">
    <source>
        <dbReference type="SAM" id="Phobius"/>
    </source>
</evidence>
<gene>
    <name evidence="7" type="ORF">RND15_53505</name>
</gene>
<keyword evidence="2 6" id="KW-0812">Transmembrane</keyword>
<dbReference type="SUPFAM" id="SSF161098">
    <property type="entry name" value="MetI-like"/>
    <property type="match status" value="1"/>
</dbReference>
<keyword evidence="8" id="KW-1185">Reference proteome</keyword>
<evidence type="ECO:0000256" key="2">
    <source>
        <dbReference type="ARBA" id="ARBA00022692"/>
    </source>
</evidence>
<evidence type="ECO:0000313" key="8">
    <source>
        <dbReference type="Proteomes" id="UP001180754"/>
    </source>
</evidence>
<keyword evidence="4 6" id="KW-0472">Membrane</keyword>
<feature type="transmembrane region" description="Helical" evidence="6">
    <location>
        <begin position="46"/>
        <end position="69"/>
    </location>
</feature>
<dbReference type="InterPro" id="IPR035906">
    <property type="entry name" value="MetI-like_sf"/>
</dbReference>
<proteinExistence type="predicted"/>
<feature type="compositionally biased region" description="Pro residues" evidence="5">
    <location>
        <begin position="1"/>
        <end position="10"/>
    </location>
</feature>